<feature type="transmembrane region" description="Helical" evidence="5">
    <location>
        <begin position="117"/>
        <end position="136"/>
    </location>
</feature>
<organism evidence="6">
    <name type="scientific">hydrothermal vent metagenome</name>
    <dbReference type="NCBI Taxonomy" id="652676"/>
    <lineage>
        <taxon>unclassified sequences</taxon>
        <taxon>metagenomes</taxon>
        <taxon>ecological metagenomes</taxon>
    </lineage>
</organism>
<sequence length="139" mass="15644">MQNVQILTPVIVLAGWTMIILIWLYAKRIPAMSKAKIKPDDSLDQDLSNALPLAARQVAANYNHLLEQPPLFYAVCLAIAFMGHVDAVAIYAAWAYVILRILHSLVQCIYHTVMHRWALFMLSSLSLGVLVVNELIKLF</sequence>
<proteinExistence type="predicted"/>
<evidence type="ECO:0000313" key="6">
    <source>
        <dbReference type="EMBL" id="VAV96536.1"/>
    </source>
</evidence>
<gene>
    <name evidence="6" type="ORF">MNBD_ALPHA06-2318</name>
</gene>
<name>A0A3B0S6R4_9ZZZZ</name>
<evidence type="ECO:0008006" key="7">
    <source>
        <dbReference type="Google" id="ProtNLM"/>
    </source>
</evidence>
<dbReference type="InterPro" id="IPR001129">
    <property type="entry name" value="Membr-assoc_MAPEG"/>
</dbReference>
<keyword evidence="4 5" id="KW-0472">Membrane</keyword>
<feature type="transmembrane region" description="Helical" evidence="5">
    <location>
        <begin position="6"/>
        <end position="26"/>
    </location>
</feature>
<evidence type="ECO:0000256" key="1">
    <source>
        <dbReference type="ARBA" id="ARBA00004370"/>
    </source>
</evidence>
<reference evidence="6" key="1">
    <citation type="submission" date="2018-06" db="EMBL/GenBank/DDBJ databases">
        <authorList>
            <person name="Zhirakovskaya E."/>
        </authorList>
    </citation>
    <scope>NUCLEOTIDE SEQUENCE</scope>
</reference>
<dbReference type="Pfam" id="PF01124">
    <property type="entry name" value="MAPEG"/>
    <property type="match status" value="1"/>
</dbReference>
<keyword evidence="3 5" id="KW-1133">Transmembrane helix</keyword>
<dbReference type="InterPro" id="IPR023352">
    <property type="entry name" value="MAPEG-like_dom_sf"/>
</dbReference>
<evidence type="ECO:0000256" key="4">
    <source>
        <dbReference type="ARBA" id="ARBA00023136"/>
    </source>
</evidence>
<protein>
    <recommendedName>
        <fullName evidence="7">MAPEG family protein</fullName>
    </recommendedName>
</protein>
<dbReference type="Gene3D" id="1.20.120.550">
    <property type="entry name" value="Membrane associated eicosanoid/glutathione metabolism-like domain"/>
    <property type="match status" value="1"/>
</dbReference>
<dbReference type="GO" id="GO:0016020">
    <property type="term" value="C:membrane"/>
    <property type="evidence" value="ECO:0007669"/>
    <property type="project" value="UniProtKB-SubCell"/>
</dbReference>
<feature type="transmembrane region" description="Helical" evidence="5">
    <location>
        <begin position="71"/>
        <end position="97"/>
    </location>
</feature>
<keyword evidence="2 5" id="KW-0812">Transmembrane</keyword>
<evidence type="ECO:0000256" key="5">
    <source>
        <dbReference type="SAM" id="Phobius"/>
    </source>
</evidence>
<comment type="subcellular location">
    <subcellularLocation>
        <location evidence="1">Membrane</location>
    </subcellularLocation>
</comment>
<dbReference type="AlphaFoldDB" id="A0A3B0S6R4"/>
<evidence type="ECO:0000256" key="2">
    <source>
        <dbReference type="ARBA" id="ARBA00022692"/>
    </source>
</evidence>
<dbReference type="EMBL" id="UOEE01000225">
    <property type="protein sequence ID" value="VAV96536.1"/>
    <property type="molecule type" value="Genomic_DNA"/>
</dbReference>
<evidence type="ECO:0000256" key="3">
    <source>
        <dbReference type="ARBA" id="ARBA00022989"/>
    </source>
</evidence>
<accession>A0A3B0S6R4</accession>
<dbReference type="SUPFAM" id="SSF161084">
    <property type="entry name" value="MAPEG domain-like"/>
    <property type="match status" value="1"/>
</dbReference>